<dbReference type="InterPro" id="IPR017896">
    <property type="entry name" value="4Fe4S_Fe-S-bd"/>
</dbReference>
<dbReference type="Proteomes" id="UP000287394">
    <property type="component" value="Chromosome"/>
</dbReference>
<dbReference type="PANTHER" id="PTHR46056">
    <property type="entry name" value="LONG-CHAIN-ALCOHOL OXIDASE"/>
    <property type="match status" value="1"/>
</dbReference>
<name>A0A402CZT7_9BACT</name>
<keyword evidence="2" id="KW-0285">Flavoprotein</keyword>
<dbReference type="InterPro" id="IPR000172">
    <property type="entry name" value="GMC_OxRdtase_N"/>
</dbReference>
<dbReference type="Pfam" id="PF00732">
    <property type="entry name" value="GMC_oxred_N"/>
    <property type="match status" value="1"/>
</dbReference>
<sequence length="548" mass="59127">MTDRAIHKYDVIVIGAGAGGGVAAALLAEAGKTVLLLERGRRMTFADVGRDHLRNQRLSQHGVNAGPNLADNPRVFVDPQGRSRIIDATDGAYQNNAAAVGGGTQVYGAQAWRYLPDDFRMASKYGVPAGSGLADWPISYEELAPYYERAEWELGVAGDEADAGRNRPRHKEYPMPPLPLNIQGRVLRAGAQALGWDTQHVPLLINSVPRQGRDACAHCQQCVGFACPTDAKNGTHNTMIPRALATGLCTLETEAMTERVIADGAGRATGVVYWNSAGEQITATSEVVVLSGGAVETARLMLNSKTDAHPNGLGNDHDMVGRNFQGHFYAGAVGWMDDSVWDGVGPGPTTATIRFNHDNDGIVGGGMLCDDFIMQPINFVKGSVPRGVPRWGKEHKEWVRHNYTRMLRVFGPVHDIPSPDARISVDPDVRDRWGIPVVRISGATHPETLRVHAFMNARAEEWLRASGAKNIHSDAATLSLSGGQHQAGTCRMGHDPKTSVTDTWGRVHGFDNLYIADGSLHVTNGGFNPVLTILALAFRVAGHIAESW</sequence>
<dbReference type="AlphaFoldDB" id="A0A402CZT7"/>
<dbReference type="SUPFAM" id="SSF54373">
    <property type="entry name" value="FAD-linked reductases, C-terminal domain"/>
    <property type="match status" value="1"/>
</dbReference>
<dbReference type="PANTHER" id="PTHR46056:SF12">
    <property type="entry name" value="LONG-CHAIN-ALCOHOL OXIDASE"/>
    <property type="match status" value="1"/>
</dbReference>
<dbReference type="SUPFAM" id="SSF51905">
    <property type="entry name" value="FAD/NAD(P)-binding domain"/>
    <property type="match status" value="1"/>
</dbReference>
<evidence type="ECO:0000256" key="2">
    <source>
        <dbReference type="ARBA" id="ARBA00022630"/>
    </source>
</evidence>
<dbReference type="KEGG" id="ccot:CCAX7_59310"/>
<evidence type="ECO:0000256" key="1">
    <source>
        <dbReference type="ARBA" id="ARBA00010790"/>
    </source>
</evidence>
<evidence type="ECO:0000256" key="3">
    <source>
        <dbReference type="ARBA" id="ARBA00022827"/>
    </source>
</evidence>
<dbReference type="InterPro" id="IPR007867">
    <property type="entry name" value="GMC_OxRtase_C"/>
</dbReference>
<gene>
    <name evidence="5" type="ORF">CCAX7_59310</name>
</gene>
<reference evidence="5 6" key="1">
    <citation type="journal article" date="2019" name="Int. J. Syst. Evol. Microbiol.">
        <title>Capsulimonas corticalis gen. nov., sp. nov., an aerobic capsulated bacterium, of a novel bacterial order, Capsulimonadales ord. nov., of the class Armatimonadia of the phylum Armatimonadetes.</title>
        <authorList>
            <person name="Li J."/>
            <person name="Kudo C."/>
            <person name="Tonouchi A."/>
        </authorList>
    </citation>
    <scope>NUCLEOTIDE SEQUENCE [LARGE SCALE GENOMIC DNA]</scope>
    <source>
        <strain evidence="5 6">AX-7</strain>
    </source>
</reference>
<organism evidence="5 6">
    <name type="scientific">Capsulimonas corticalis</name>
    <dbReference type="NCBI Taxonomy" id="2219043"/>
    <lineage>
        <taxon>Bacteria</taxon>
        <taxon>Bacillati</taxon>
        <taxon>Armatimonadota</taxon>
        <taxon>Armatimonadia</taxon>
        <taxon>Capsulimonadales</taxon>
        <taxon>Capsulimonadaceae</taxon>
        <taxon>Capsulimonas</taxon>
    </lineage>
</organism>
<evidence type="ECO:0000313" key="5">
    <source>
        <dbReference type="EMBL" id="BDI33880.1"/>
    </source>
</evidence>
<protein>
    <submittedName>
        <fullName evidence="5">Gluconate dehydrogenase</fullName>
    </submittedName>
</protein>
<dbReference type="Pfam" id="PF13450">
    <property type="entry name" value="NAD_binding_8"/>
    <property type="match status" value="1"/>
</dbReference>
<dbReference type="InterPro" id="IPR036188">
    <property type="entry name" value="FAD/NAD-bd_sf"/>
</dbReference>
<dbReference type="Gene3D" id="3.50.50.60">
    <property type="entry name" value="FAD/NAD(P)-binding domain"/>
    <property type="match status" value="2"/>
</dbReference>
<keyword evidence="3" id="KW-0274">FAD</keyword>
<dbReference type="GO" id="GO:0016614">
    <property type="term" value="F:oxidoreductase activity, acting on CH-OH group of donors"/>
    <property type="evidence" value="ECO:0007669"/>
    <property type="project" value="InterPro"/>
</dbReference>
<evidence type="ECO:0000313" key="6">
    <source>
        <dbReference type="Proteomes" id="UP000287394"/>
    </source>
</evidence>
<dbReference type="RefSeq" id="WP_218025667.1">
    <property type="nucleotide sequence ID" value="NZ_AP025739.1"/>
</dbReference>
<dbReference type="GO" id="GO:0050660">
    <property type="term" value="F:flavin adenine dinucleotide binding"/>
    <property type="evidence" value="ECO:0007669"/>
    <property type="project" value="InterPro"/>
</dbReference>
<dbReference type="EMBL" id="AP025739">
    <property type="protein sequence ID" value="BDI33880.1"/>
    <property type="molecule type" value="Genomic_DNA"/>
</dbReference>
<keyword evidence="4" id="KW-0560">Oxidoreductase</keyword>
<keyword evidence="6" id="KW-1185">Reference proteome</keyword>
<evidence type="ECO:0000256" key="4">
    <source>
        <dbReference type="ARBA" id="ARBA00023002"/>
    </source>
</evidence>
<dbReference type="PROSITE" id="PS51379">
    <property type="entry name" value="4FE4S_FER_2"/>
    <property type="match status" value="1"/>
</dbReference>
<proteinExistence type="inferred from homology"/>
<comment type="similarity">
    <text evidence="1">Belongs to the GMC oxidoreductase family.</text>
</comment>
<accession>A0A402CZT7</accession>
<dbReference type="Pfam" id="PF05199">
    <property type="entry name" value="GMC_oxred_C"/>
    <property type="match status" value="1"/>
</dbReference>